<evidence type="ECO:0008006" key="3">
    <source>
        <dbReference type="Google" id="ProtNLM"/>
    </source>
</evidence>
<accession>A0A1M4VUM2</accession>
<protein>
    <recommendedName>
        <fullName evidence="3">Plasmid stabilization system protein ParE</fullName>
    </recommendedName>
</protein>
<dbReference type="OrthoDB" id="1098070at2"/>
<evidence type="ECO:0000313" key="2">
    <source>
        <dbReference type="Proteomes" id="UP000184236"/>
    </source>
</evidence>
<organism evidence="1 2">
    <name type="scientific">Chryseobacterium takakiae</name>
    <dbReference type="NCBI Taxonomy" id="1302685"/>
    <lineage>
        <taxon>Bacteria</taxon>
        <taxon>Pseudomonadati</taxon>
        <taxon>Bacteroidota</taxon>
        <taxon>Flavobacteriia</taxon>
        <taxon>Flavobacteriales</taxon>
        <taxon>Weeksellaceae</taxon>
        <taxon>Chryseobacterium group</taxon>
        <taxon>Chryseobacterium</taxon>
    </lineage>
</organism>
<gene>
    <name evidence="1" type="ORF">SAMN05444408_103298</name>
</gene>
<keyword evidence="2" id="KW-1185">Reference proteome</keyword>
<dbReference type="Gene3D" id="3.30.2310.20">
    <property type="entry name" value="RelE-like"/>
    <property type="match status" value="1"/>
</dbReference>
<dbReference type="Proteomes" id="UP000184236">
    <property type="component" value="Unassembled WGS sequence"/>
</dbReference>
<sequence length="100" mass="12085">MIRVEITEEAQQDIDNIEEFLLQNWNERVLLNFYDKLENAITILESGKVFFEKYEDTKYRKFLLTKHNTMICDLRADVLYVLRIINNFQNPDDNYESISK</sequence>
<name>A0A1M4VUM2_9FLAO</name>
<dbReference type="InterPro" id="IPR035093">
    <property type="entry name" value="RelE/ParE_toxin_dom_sf"/>
</dbReference>
<dbReference type="STRING" id="1302685.SAMN05444408_103298"/>
<evidence type="ECO:0000313" key="1">
    <source>
        <dbReference type="EMBL" id="SHE72617.1"/>
    </source>
</evidence>
<dbReference type="AlphaFoldDB" id="A0A1M4VUM2"/>
<proteinExistence type="predicted"/>
<dbReference type="RefSeq" id="WP_072883953.1">
    <property type="nucleotide sequence ID" value="NZ_FQVO01000003.1"/>
</dbReference>
<reference evidence="2" key="1">
    <citation type="submission" date="2016-11" db="EMBL/GenBank/DDBJ databases">
        <authorList>
            <person name="Varghese N."/>
            <person name="Submissions S."/>
        </authorList>
    </citation>
    <scope>NUCLEOTIDE SEQUENCE [LARGE SCALE GENOMIC DNA]</scope>
    <source>
        <strain evidence="2">DSM 26898</strain>
    </source>
</reference>
<dbReference type="EMBL" id="FQVO01000003">
    <property type="protein sequence ID" value="SHE72617.1"/>
    <property type="molecule type" value="Genomic_DNA"/>
</dbReference>